<sequence>MDPLTSKMKGVINLDEEEESVLACAEEESNNNNDHTLLARVLTRKSVFLSTLQKQMKQHWDGRFPAKISEKEPELFMISFGCEGDKERVLTQEPWHFQNHHIVLYKPTPLQNVTPSDLKFSPFWIQVYRLPFLSKSRGLAVALGNIIGEFLEVYTDSLNEGWGPFLRIRVNIDVTKPLRRGRNIRLQQVKDKFWVEFRYERLPEWCMECGCLGHPYQKCQTFLELLDNGIEPELAYGPEIKGAALPSLGYDRYRTDFSKGNAWPLLTRLARKTIVDTIPSFPIRNQPQPRQLLYGESSNAGNPPHKVSTDVGIDESQNSPLLANMNSNRPLSFAPATLAAASLVPKNVHLPIPAINDFSGVHQQKQKVDSTNYSASAFVADPLGKNKGISEATTNLNFHGLPIISKPHGLQIHGASKSTLVDEISTKMNLKKGTSNSPFNTVSPASPNESNLSDLYMPNVGQQAGIVATYPPETMHTQPLNVRSAATSQHIQYPTMTDSTICMLPTGADCDKENSSPNRANKRLPEKLSLRKTLKRCRGPKPILSTSELSTDAEMYQHVSEIATDSTDNLDNDAEAVLQPRKQP</sequence>
<dbReference type="InterPro" id="IPR025558">
    <property type="entry name" value="DUF4283"/>
</dbReference>
<dbReference type="Pfam" id="PF14392">
    <property type="entry name" value="zf-CCHC_4"/>
    <property type="match status" value="1"/>
</dbReference>
<feature type="region of interest" description="Disordered" evidence="1">
    <location>
        <begin position="562"/>
        <end position="584"/>
    </location>
</feature>
<accession>A0A803QFF2</accession>
<dbReference type="Pfam" id="PF14111">
    <property type="entry name" value="DUF4283"/>
    <property type="match status" value="1"/>
</dbReference>
<dbReference type="Gramene" id="evm.model.09.212">
    <property type="protein sequence ID" value="cds.evm.model.09.212"/>
    <property type="gene ID" value="evm.TU.09.212"/>
</dbReference>
<proteinExistence type="predicted"/>
<feature type="domain" description="DUF4283" evidence="2">
    <location>
        <begin position="30"/>
        <end position="104"/>
    </location>
</feature>
<organism evidence="4 5">
    <name type="scientific">Cannabis sativa</name>
    <name type="common">Hemp</name>
    <name type="synonym">Marijuana</name>
    <dbReference type="NCBI Taxonomy" id="3483"/>
    <lineage>
        <taxon>Eukaryota</taxon>
        <taxon>Viridiplantae</taxon>
        <taxon>Streptophyta</taxon>
        <taxon>Embryophyta</taxon>
        <taxon>Tracheophyta</taxon>
        <taxon>Spermatophyta</taxon>
        <taxon>Magnoliopsida</taxon>
        <taxon>eudicotyledons</taxon>
        <taxon>Gunneridae</taxon>
        <taxon>Pentapetalae</taxon>
        <taxon>rosids</taxon>
        <taxon>fabids</taxon>
        <taxon>Rosales</taxon>
        <taxon>Cannabaceae</taxon>
        <taxon>Cannabis</taxon>
    </lineage>
</organism>
<evidence type="ECO:0000259" key="3">
    <source>
        <dbReference type="Pfam" id="PF14392"/>
    </source>
</evidence>
<evidence type="ECO:0000259" key="2">
    <source>
        <dbReference type="Pfam" id="PF14111"/>
    </source>
</evidence>
<evidence type="ECO:0000256" key="1">
    <source>
        <dbReference type="SAM" id="MobiDB-lite"/>
    </source>
</evidence>
<evidence type="ECO:0000313" key="4">
    <source>
        <dbReference type="EnsemblPlants" id="cds.evm.model.09.212"/>
    </source>
</evidence>
<dbReference type="EMBL" id="UZAU01000718">
    <property type="status" value="NOT_ANNOTATED_CDS"/>
    <property type="molecule type" value="Genomic_DNA"/>
</dbReference>
<dbReference type="EnsemblPlants" id="evm.model.09.212">
    <property type="protein sequence ID" value="cds.evm.model.09.212"/>
    <property type="gene ID" value="evm.TU.09.212"/>
</dbReference>
<evidence type="ECO:0008006" key="6">
    <source>
        <dbReference type="Google" id="ProtNLM"/>
    </source>
</evidence>
<keyword evidence="5" id="KW-1185">Reference proteome</keyword>
<dbReference type="AlphaFoldDB" id="A0A803QFF2"/>
<dbReference type="Proteomes" id="UP000596661">
    <property type="component" value="Chromosome 9"/>
</dbReference>
<protein>
    <recommendedName>
        <fullName evidence="6">CCHC-type domain-containing protein</fullName>
    </recommendedName>
</protein>
<dbReference type="PANTHER" id="PTHR31286">
    <property type="entry name" value="GLYCINE-RICH CELL WALL STRUCTURAL PROTEIN 1.8-LIKE"/>
    <property type="match status" value="1"/>
</dbReference>
<name>A0A803QFF2_CANSA</name>
<dbReference type="InterPro" id="IPR025836">
    <property type="entry name" value="Zn_knuckle_CX2CX4HX4C"/>
</dbReference>
<reference evidence="4" key="1">
    <citation type="submission" date="2018-11" db="EMBL/GenBank/DDBJ databases">
        <authorList>
            <person name="Grassa J C."/>
        </authorList>
    </citation>
    <scope>NUCLEOTIDE SEQUENCE [LARGE SCALE GENOMIC DNA]</scope>
</reference>
<dbReference type="OMA" id="CHEPLME"/>
<dbReference type="PANTHER" id="PTHR31286:SF167">
    <property type="entry name" value="OS09G0268800 PROTEIN"/>
    <property type="match status" value="1"/>
</dbReference>
<evidence type="ECO:0000313" key="5">
    <source>
        <dbReference type="Proteomes" id="UP000596661"/>
    </source>
</evidence>
<feature type="domain" description="Zinc knuckle CX2CX4HX4C" evidence="3">
    <location>
        <begin position="172"/>
        <end position="220"/>
    </location>
</feature>
<dbReference type="InterPro" id="IPR040256">
    <property type="entry name" value="At4g02000-like"/>
</dbReference>
<reference evidence="4" key="2">
    <citation type="submission" date="2021-03" db="UniProtKB">
        <authorList>
            <consortium name="EnsemblPlants"/>
        </authorList>
    </citation>
    <scope>IDENTIFICATION</scope>
</reference>